<dbReference type="AlphaFoldDB" id="A0A9D1DT43"/>
<name>A0A9D1DT43_9FIRM</name>
<dbReference type="InterPro" id="IPR052922">
    <property type="entry name" value="Cytidylate_Kinase-2"/>
</dbReference>
<organism evidence="1 2">
    <name type="scientific">Candidatus Onthousia excrementipullorum</name>
    <dbReference type="NCBI Taxonomy" id="2840884"/>
    <lineage>
        <taxon>Bacteria</taxon>
        <taxon>Bacillati</taxon>
        <taxon>Bacillota</taxon>
        <taxon>Bacilli</taxon>
        <taxon>Candidatus Onthousia</taxon>
    </lineage>
</organism>
<sequence length="162" mass="19350">MKIYIIGPPASGKTTLSKILSKKYNIESYELDKLVFDDDNNHIRRSNETISKIFNDILVKDSFIIEDVGRSKFVKGLEKCDKIYYISLNKYEVYKRVIKRWFNQKLGKEGFNYPPTFAQLIDMFRVVNSYYKKEKKKLDYINSFKDKVIYLDKDKLNELENR</sequence>
<dbReference type="Proteomes" id="UP000824232">
    <property type="component" value="Unassembled WGS sequence"/>
</dbReference>
<evidence type="ECO:0000313" key="2">
    <source>
        <dbReference type="Proteomes" id="UP000824232"/>
    </source>
</evidence>
<evidence type="ECO:0008006" key="3">
    <source>
        <dbReference type="Google" id="ProtNLM"/>
    </source>
</evidence>
<accession>A0A9D1DT43</accession>
<proteinExistence type="predicted"/>
<reference evidence="1" key="1">
    <citation type="submission" date="2020-10" db="EMBL/GenBank/DDBJ databases">
        <authorList>
            <person name="Gilroy R."/>
        </authorList>
    </citation>
    <scope>NUCLEOTIDE SEQUENCE</scope>
    <source>
        <strain evidence="1">CHK184-20233</strain>
    </source>
</reference>
<dbReference type="EMBL" id="DVHC01000013">
    <property type="protein sequence ID" value="HIR58619.1"/>
    <property type="molecule type" value="Genomic_DNA"/>
</dbReference>
<evidence type="ECO:0000313" key="1">
    <source>
        <dbReference type="EMBL" id="HIR58619.1"/>
    </source>
</evidence>
<dbReference type="InterPro" id="IPR027417">
    <property type="entry name" value="P-loop_NTPase"/>
</dbReference>
<gene>
    <name evidence="1" type="ORF">IAB38_01070</name>
</gene>
<dbReference type="PANTHER" id="PTHR37816">
    <property type="entry name" value="YALI0E33011P"/>
    <property type="match status" value="1"/>
</dbReference>
<reference evidence="1" key="2">
    <citation type="journal article" date="2021" name="PeerJ">
        <title>Extensive microbial diversity within the chicken gut microbiome revealed by metagenomics and culture.</title>
        <authorList>
            <person name="Gilroy R."/>
            <person name="Ravi A."/>
            <person name="Getino M."/>
            <person name="Pursley I."/>
            <person name="Horton D.L."/>
            <person name="Alikhan N.F."/>
            <person name="Baker D."/>
            <person name="Gharbi K."/>
            <person name="Hall N."/>
            <person name="Watson M."/>
            <person name="Adriaenssens E.M."/>
            <person name="Foster-Nyarko E."/>
            <person name="Jarju S."/>
            <person name="Secka A."/>
            <person name="Antonio M."/>
            <person name="Oren A."/>
            <person name="Chaudhuri R.R."/>
            <person name="La Ragione R."/>
            <person name="Hildebrand F."/>
            <person name="Pallen M.J."/>
        </authorList>
    </citation>
    <scope>NUCLEOTIDE SEQUENCE</scope>
    <source>
        <strain evidence="1">CHK184-20233</strain>
    </source>
</reference>
<dbReference type="SUPFAM" id="SSF52540">
    <property type="entry name" value="P-loop containing nucleoside triphosphate hydrolases"/>
    <property type="match status" value="1"/>
</dbReference>
<dbReference type="Gene3D" id="3.40.50.300">
    <property type="entry name" value="P-loop containing nucleotide triphosphate hydrolases"/>
    <property type="match status" value="1"/>
</dbReference>
<comment type="caution">
    <text evidence="1">The sequence shown here is derived from an EMBL/GenBank/DDBJ whole genome shotgun (WGS) entry which is preliminary data.</text>
</comment>
<protein>
    <recommendedName>
        <fullName evidence="3">Shikimate kinase</fullName>
    </recommendedName>
</protein>
<dbReference type="PANTHER" id="PTHR37816:SF2">
    <property type="entry name" value="DNA TOPOLOGY MODULATION PROTEIN FLAR-RELATED PROTEIN"/>
    <property type="match status" value="1"/>
</dbReference>